<name>S6BCC9_METRE</name>
<dbReference type="GO" id="GO:0046872">
    <property type="term" value="F:metal ion binding"/>
    <property type="evidence" value="ECO:0007669"/>
    <property type="project" value="UniProtKB-KW"/>
</dbReference>
<sequence>MIEDVSLSVPADSGAPLRVPAWRLDSGKPGPRVHLQAGVHADEIAGMLVLHTLLPRLEEAAEQGLLRGSVTLVPQANPLGIGQFRHGRILGRVHEPTSRNFNRGFPASAAQERPAGNLAAWQKALATLAADADIVLDLHTDDEAVPYVYLHQCFWPAGQDLAAALGAEVAIIWEGDSDGAFEEVVIAPWLAEGCFDGRLVSTVELRGQADVSDDLAQRDADGLYAFLCARGLIAQAVELPQWRGRAVPIGHMETVFAPTAGVLVFERELGAEVQAGERFARIIARPGDPGSEQVLAAPQAGLFVTRYRDRLVPAGAIVGKFTGSAPSSTWSEGALDP</sequence>
<protein>
    <recommendedName>
        <fullName evidence="5">Succinylglutamate desuccinylase/Aspartoacylase catalytic domain-containing protein</fullName>
    </recommendedName>
</protein>
<evidence type="ECO:0000313" key="7">
    <source>
        <dbReference type="Proteomes" id="UP000015503"/>
    </source>
</evidence>
<feature type="domain" description="Succinylglutamate desuccinylase/Aspartoacylase catalytic" evidence="5">
    <location>
        <begin position="29"/>
        <end position="227"/>
    </location>
</feature>
<keyword evidence="2" id="KW-0479">Metal-binding</keyword>
<dbReference type="Gene3D" id="3.40.630.10">
    <property type="entry name" value="Zn peptidases"/>
    <property type="match status" value="2"/>
</dbReference>
<organism evidence="6 7">
    <name type="scientific">Metapseudomonas resinovorans NBRC 106553</name>
    <dbReference type="NCBI Taxonomy" id="1245471"/>
    <lineage>
        <taxon>Bacteria</taxon>
        <taxon>Pseudomonadati</taxon>
        <taxon>Pseudomonadota</taxon>
        <taxon>Gammaproteobacteria</taxon>
        <taxon>Pseudomonadales</taxon>
        <taxon>Pseudomonadaceae</taxon>
        <taxon>Metapseudomonas</taxon>
    </lineage>
</organism>
<dbReference type="PANTHER" id="PTHR37326">
    <property type="entry name" value="BLL3975 PROTEIN"/>
    <property type="match status" value="1"/>
</dbReference>
<dbReference type="PATRIC" id="fig|1245471.3.peg.984"/>
<comment type="cofactor">
    <cofactor evidence="1">
        <name>Zn(2+)</name>
        <dbReference type="ChEBI" id="CHEBI:29105"/>
    </cofactor>
</comment>
<dbReference type="InterPro" id="IPR055438">
    <property type="entry name" value="AstE_AspA_cat"/>
</dbReference>
<dbReference type="Proteomes" id="UP000015503">
    <property type="component" value="Chromosome"/>
</dbReference>
<evidence type="ECO:0000259" key="5">
    <source>
        <dbReference type="Pfam" id="PF24827"/>
    </source>
</evidence>
<dbReference type="EMBL" id="AP013068">
    <property type="protein sequence ID" value="BAN46709.1"/>
    <property type="molecule type" value="Genomic_DNA"/>
</dbReference>
<gene>
    <name evidence="6" type="ORF">PCA10_09770</name>
</gene>
<dbReference type="eggNOG" id="COG3608">
    <property type="taxonomic scope" value="Bacteria"/>
</dbReference>
<dbReference type="KEGG" id="pre:PCA10_09770"/>
<evidence type="ECO:0000256" key="4">
    <source>
        <dbReference type="ARBA" id="ARBA00022833"/>
    </source>
</evidence>
<dbReference type="AlphaFoldDB" id="S6BCC9"/>
<proteinExistence type="predicted"/>
<dbReference type="HOGENOM" id="CLU_062226_0_0_6"/>
<dbReference type="GO" id="GO:0016788">
    <property type="term" value="F:hydrolase activity, acting on ester bonds"/>
    <property type="evidence" value="ECO:0007669"/>
    <property type="project" value="InterPro"/>
</dbReference>
<evidence type="ECO:0000256" key="1">
    <source>
        <dbReference type="ARBA" id="ARBA00001947"/>
    </source>
</evidence>
<dbReference type="PANTHER" id="PTHR37326:SF1">
    <property type="entry name" value="BLL3975 PROTEIN"/>
    <property type="match status" value="1"/>
</dbReference>
<dbReference type="InterPro" id="IPR053138">
    <property type="entry name" value="N-alpha-Ac-DABA_deacetylase"/>
</dbReference>
<dbReference type="OrthoDB" id="527673at2"/>
<keyword evidence="4" id="KW-0862">Zinc</keyword>
<dbReference type="SUPFAM" id="SSF53187">
    <property type="entry name" value="Zn-dependent exopeptidases"/>
    <property type="match status" value="1"/>
</dbReference>
<dbReference type="Pfam" id="PF24827">
    <property type="entry name" value="AstE_AspA_cat"/>
    <property type="match status" value="1"/>
</dbReference>
<evidence type="ECO:0000256" key="2">
    <source>
        <dbReference type="ARBA" id="ARBA00022723"/>
    </source>
</evidence>
<evidence type="ECO:0000313" key="6">
    <source>
        <dbReference type="EMBL" id="BAN46709.1"/>
    </source>
</evidence>
<reference evidence="6 7" key="1">
    <citation type="journal article" date="2013" name="Genome Announc.">
        <title>Complete Genome Sequence of the Carbazole Degrader Pseudomonas resinovorans Strain CA10 (NBRC 106553).</title>
        <authorList>
            <person name="Shintani M."/>
            <person name="Hosoyama A."/>
            <person name="Ohji S."/>
            <person name="Tsuchikane K."/>
            <person name="Takarada H."/>
            <person name="Yamazoe A."/>
            <person name="Fujita N."/>
            <person name="Nojiri H."/>
        </authorList>
    </citation>
    <scope>NUCLEOTIDE SEQUENCE [LARGE SCALE GENOMIC DNA]</scope>
    <source>
        <strain evidence="6 7">NBRC 106553</strain>
    </source>
</reference>
<accession>S6BCC9</accession>
<keyword evidence="3" id="KW-0378">Hydrolase</keyword>
<evidence type="ECO:0000256" key="3">
    <source>
        <dbReference type="ARBA" id="ARBA00022801"/>
    </source>
</evidence>
<keyword evidence="7" id="KW-1185">Reference proteome</keyword>
<dbReference type="RefSeq" id="WP_016490911.1">
    <property type="nucleotide sequence ID" value="NC_021499.1"/>
</dbReference>